<keyword evidence="6 8" id="KW-0413">Isomerase</keyword>
<evidence type="ECO:0000256" key="3">
    <source>
        <dbReference type="ARBA" id="ARBA00005081"/>
    </source>
</evidence>
<dbReference type="InterPro" id="IPR013785">
    <property type="entry name" value="Aldolase_TIM"/>
</dbReference>
<dbReference type="GO" id="GO:0006053">
    <property type="term" value="P:N-acetylmannosamine catabolic process"/>
    <property type="evidence" value="ECO:0007669"/>
    <property type="project" value="TreeGrafter"/>
</dbReference>
<dbReference type="InterPro" id="IPR011060">
    <property type="entry name" value="RibuloseP-bd_barrel"/>
</dbReference>
<reference evidence="8" key="1">
    <citation type="submission" date="2020-10" db="EMBL/GenBank/DDBJ databases">
        <authorList>
            <person name="Gilroy R."/>
        </authorList>
    </citation>
    <scope>NUCLEOTIDE SEQUENCE</scope>
    <source>
        <strain evidence="8">CHK183-6373</strain>
    </source>
</reference>
<dbReference type="GO" id="GO:0005829">
    <property type="term" value="C:cytosol"/>
    <property type="evidence" value="ECO:0007669"/>
    <property type="project" value="TreeGrafter"/>
</dbReference>
<evidence type="ECO:0000256" key="6">
    <source>
        <dbReference type="ARBA" id="ARBA00023235"/>
    </source>
</evidence>
<evidence type="ECO:0000256" key="4">
    <source>
        <dbReference type="ARBA" id="ARBA00007439"/>
    </source>
</evidence>
<gene>
    <name evidence="8" type="ORF">IAA64_03625</name>
</gene>
<name>A0A9D1P6Z0_9FIRM</name>
<protein>
    <recommendedName>
        <fullName evidence="5">N-acylglucosamine-6-phosphate 2-epimerase</fullName>
        <ecNumber evidence="5">5.1.3.9</ecNumber>
    </recommendedName>
</protein>
<comment type="similarity">
    <text evidence="4">Belongs to the NanE family.</text>
</comment>
<comment type="pathway">
    <text evidence="3">Amino-sugar metabolism; N-acetylneuraminate degradation; D-fructose 6-phosphate from N-acetylneuraminate: step 3/5.</text>
</comment>
<dbReference type="Pfam" id="PF04131">
    <property type="entry name" value="NanE"/>
    <property type="match status" value="1"/>
</dbReference>
<dbReference type="InterPro" id="IPR007260">
    <property type="entry name" value="NanE"/>
</dbReference>
<evidence type="ECO:0000256" key="7">
    <source>
        <dbReference type="ARBA" id="ARBA00023277"/>
    </source>
</evidence>
<organism evidence="8 9">
    <name type="scientific">Candidatus Ornithocaccomicrobium faecavium</name>
    <dbReference type="NCBI Taxonomy" id="2840890"/>
    <lineage>
        <taxon>Bacteria</taxon>
        <taxon>Bacillati</taxon>
        <taxon>Bacillota</taxon>
        <taxon>Clostridia</taxon>
        <taxon>Candidatus Ornithocaccomicrobium</taxon>
    </lineage>
</organism>
<comment type="catalytic activity">
    <reaction evidence="1">
        <text>an N-acyl-D-glucosamine 6-phosphate = an N-acyl-D-mannosamine 6-phosphate</text>
        <dbReference type="Rhea" id="RHEA:23932"/>
        <dbReference type="ChEBI" id="CHEBI:57599"/>
        <dbReference type="ChEBI" id="CHEBI:57666"/>
        <dbReference type="EC" id="5.1.3.9"/>
    </reaction>
</comment>
<evidence type="ECO:0000313" key="9">
    <source>
        <dbReference type="Proteomes" id="UP000886884"/>
    </source>
</evidence>
<dbReference type="Proteomes" id="UP000886884">
    <property type="component" value="Unassembled WGS sequence"/>
</dbReference>
<dbReference type="PANTHER" id="PTHR36204:SF1">
    <property type="entry name" value="N-ACETYLMANNOSAMINE-6-PHOSPHATE 2-EPIMERASE-RELATED"/>
    <property type="match status" value="1"/>
</dbReference>
<dbReference type="GO" id="GO:0019262">
    <property type="term" value="P:N-acetylneuraminate catabolic process"/>
    <property type="evidence" value="ECO:0007669"/>
    <property type="project" value="TreeGrafter"/>
</dbReference>
<reference evidence="8" key="2">
    <citation type="journal article" date="2021" name="PeerJ">
        <title>Extensive microbial diversity within the chicken gut microbiome revealed by metagenomics and culture.</title>
        <authorList>
            <person name="Gilroy R."/>
            <person name="Ravi A."/>
            <person name="Getino M."/>
            <person name="Pursley I."/>
            <person name="Horton D.L."/>
            <person name="Alikhan N.F."/>
            <person name="Baker D."/>
            <person name="Gharbi K."/>
            <person name="Hall N."/>
            <person name="Watson M."/>
            <person name="Adriaenssens E.M."/>
            <person name="Foster-Nyarko E."/>
            <person name="Jarju S."/>
            <person name="Secka A."/>
            <person name="Antonio M."/>
            <person name="Oren A."/>
            <person name="Chaudhuri R.R."/>
            <person name="La Ragione R."/>
            <person name="Hildebrand F."/>
            <person name="Pallen M.J."/>
        </authorList>
    </citation>
    <scope>NUCLEOTIDE SEQUENCE</scope>
    <source>
        <strain evidence="8">CHK183-6373</strain>
    </source>
</reference>
<evidence type="ECO:0000256" key="1">
    <source>
        <dbReference type="ARBA" id="ARBA00000056"/>
    </source>
</evidence>
<dbReference type="AlphaFoldDB" id="A0A9D1P6Z0"/>
<accession>A0A9D1P6Z0</accession>
<dbReference type="PANTHER" id="PTHR36204">
    <property type="entry name" value="N-ACETYLMANNOSAMINE-6-PHOSPHATE 2-EPIMERASE-RELATED"/>
    <property type="match status" value="1"/>
</dbReference>
<dbReference type="Gene3D" id="3.20.20.70">
    <property type="entry name" value="Aldolase class I"/>
    <property type="match status" value="1"/>
</dbReference>
<evidence type="ECO:0000256" key="2">
    <source>
        <dbReference type="ARBA" id="ARBA00002147"/>
    </source>
</evidence>
<dbReference type="SUPFAM" id="SSF51366">
    <property type="entry name" value="Ribulose-phoshate binding barrel"/>
    <property type="match status" value="1"/>
</dbReference>
<keyword evidence="7" id="KW-0119">Carbohydrate metabolism</keyword>
<dbReference type="EMBL" id="DVOT01000063">
    <property type="protein sequence ID" value="HIV27035.1"/>
    <property type="molecule type" value="Genomic_DNA"/>
</dbReference>
<proteinExistence type="inferred from homology"/>
<dbReference type="EC" id="5.1.3.9" evidence="5"/>
<comment type="function">
    <text evidence="2">Converts N-acetylmannosamine-6-phosphate (ManNAc-6-P) to N-acetylglucosamine-6-phosphate (GlcNAc-6-P).</text>
</comment>
<dbReference type="NCBIfam" id="NF002231">
    <property type="entry name" value="PRK01130.1"/>
    <property type="match status" value="1"/>
</dbReference>
<evidence type="ECO:0000313" key="8">
    <source>
        <dbReference type="EMBL" id="HIV27035.1"/>
    </source>
</evidence>
<dbReference type="GO" id="GO:0047465">
    <property type="term" value="F:N-acylglucosamine-6-phosphate 2-epimerase activity"/>
    <property type="evidence" value="ECO:0007669"/>
    <property type="project" value="UniProtKB-EC"/>
</dbReference>
<sequence>MRKFPKGLIVSCQALEGNPLRNSAALARMAKAAEMGGAQAIRANGVEDIAAIREQVAIPIIGINKIKNAQGRVVITPTYASAAEVLRAGADILAIDATFAPDTLRENAGEIVRKVHTEYDVPVMADISTVEEARHAVQIGVDAVSTTLSGYMPGMPYASADRYQPDFFLLKQLLSDPKICVPIVAEGRFWKLEDVRKAFQMGVHAVVIGKAITNPMAITVYFMQGCCEDGH</sequence>
<evidence type="ECO:0000256" key="5">
    <source>
        <dbReference type="ARBA" id="ARBA00013180"/>
    </source>
</evidence>
<comment type="caution">
    <text evidence="8">The sequence shown here is derived from an EMBL/GenBank/DDBJ whole genome shotgun (WGS) entry which is preliminary data.</text>
</comment>